<proteinExistence type="predicted"/>
<evidence type="ECO:0000313" key="2">
    <source>
        <dbReference type="Proteomes" id="UP001156389"/>
    </source>
</evidence>
<comment type="caution">
    <text evidence="1">The sequence shown here is derived from an EMBL/GenBank/DDBJ whole genome shotgun (WGS) entry which is preliminary data.</text>
</comment>
<evidence type="ECO:0000313" key="1">
    <source>
        <dbReference type="EMBL" id="MCT2594262.1"/>
    </source>
</evidence>
<dbReference type="EMBL" id="JAJAGO010000019">
    <property type="protein sequence ID" value="MCT2594262.1"/>
    <property type="molecule type" value="Genomic_DNA"/>
</dbReference>
<gene>
    <name evidence="1" type="ORF">LHJ74_30880</name>
</gene>
<accession>A0ABT2K268</accession>
<dbReference type="RefSeq" id="WP_260221591.1">
    <property type="nucleotide sequence ID" value="NZ_JAJAGO010000019.1"/>
</dbReference>
<organism evidence="1 2">
    <name type="scientific">Streptomyces gossypii</name>
    <dbReference type="NCBI Taxonomy" id="2883101"/>
    <lineage>
        <taxon>Bacteria</taxon>
        <taxon>Bacillati</taxon>
        <taxon>Actinomycetota</taxon>
        <taxon>Actinomycetes</taxon>
        <taxon>Kitasatosporales</taxon>
        <taxon>Streptomycetaceae</taxon>
        <taxon>Streptomyces</taxon>
    </lineage>
</organism>
<dbReference type="Proteomes" id="UP001156389">
    <property type="component" value="Unassembled WGS sequence"/>
</dbReference>
<keyword evidence="2" id="KW-1185">Reference proteome</keyword>
<name>A0ABT2K268_9ACTN</name>
<protein>
    <submittedName>
        <fullName evidence="1">Uncharacterized protein</fullName>
    </submittedName>
</protein>
<reference evidence="1 2" key="1">
    <citation type="submission" date="2021-10" db="EMBL/GenBank/DDBJ databases">
        <title>Streptomyces gossypii sp. nov., isolated from soil collected from cotton field.</title>
        <authorList>
            <person name="Ge X."/>
            <person name="Chen X."/>
            <person name="Liu W."/>
        </authorList>
    </citation>
    <scope>NUCLEOTIDE SEQUENCE [LARGE SCALE GENOMIC DNA]</scope>
    <source>
        <strain evidence="1 2">N2-109</strain>
    </source>
</reference>
<sequence length="69" mass="7661">MQTAKNLKRGTRVLINQDSVYAGVSGTLERSQTRNIADLGQRMEIETVIINSDTGGQFWVSPCFVDVED</sequence>